<comment type="domain">
    <text evidence="11">The middle region has homology to RecA with ATPase motifs including the RadA KNRFG motif, while the C-terminus is homologous to Lon protease.</text>
</comment>
<reference evidence="15 16" key="1">
    <citation type="submission" date="2016-10" db="EMBL/GenBank/DDBJ databases">
        <authorList>
            <person name="de Groot N.N."/>
        </authorList>
    </citation>
    <scope>NUCLEOTIDE SEQUENCE [LARGE SCALE GENOMIC DNA]</scope>
    <source>
        <strain evidence="15 16">DSM 23126</strain>
    </source>
</reference>
<dbReference type="FunFam" id="3.40.50.300:FF:000050">
    <property type="entry name" value="DNA repair protein RadA"/>
    <property type="match status" value="1"/>
</dbReference>
<dbReference type="Gene3D" id="3.30.230.10">
    <property type="match status" value="1"/>
</dbReference>
<organism evidence="15 16">
    <name type="scientific">Marinococcus luteus</name>
    <dbReference type="NCBI Taxonomy" id="1122204"/>
    <lineage>
        <taxon>Bacteria</taxon>
        <taxon>Bacillati</taxon>
        <taxon>Bacillota</taxon>
        <taxon>Bacilli</taxon>
        <taxon>Bacillales</taxon>
        <taxon>Bacillaceae</taxon>
        <taxon>Marinococcus</taxon>
    </lineage>
</organism>
<dbReference type="Pfam" id="PF13541">
    <property type="entry name" value="ChlI"/>
    <property type="match status" value="1"/>
</dbReference>
<dbReference type="NCBIfam" id="TIGR00416">
    <property type="entry name" value="sms"/>
    <property type="match status" value="1"/>
</dbReference>
<evidence type="ECO:0000256" key="9">
    <source>
        <dbReference type="ARBA" id="ARBA00023125"/>
    </source>
</evidence>
<evidence type="ECO:0000256" key="2">
    <source>
        <dbReference type="ARBA" id="ARBA00022741"/>
    </source>
</evidence>
<dbReference type="OrthoDB" id="9803906at2"/>
<feature type="domain" description="RecA family profile 1" evidence="14">
    <location>
        <begin position="69"/>
        <end position="218"/>
    </location>
</feature>
<evidence type="ECO:0000256" key="1">
    <source>
        <dbReference type="ARBA" id="ARBA00022723"/>
    </source>
</evidence>
<dbReference type="Gene3D" id="3.40.50.300">
    <property type="entry name" value="P-loop containing nucleotide triphosphate hydrolases"/>
    <property type="match status" value="1"/>
</dbReference>
<dbReference type="GO" id="GO:0003684">
    <property type="term" value="F:damaged DNA binding"/>
    <property type="evidence" value="ECO:0007669"/>
    <property type="project" value="InterPro"/>
</dbReference>
<dbReference type="RefSeq" id="WP_091616763.1">
    <property type="nucleotide sequence ID" value="NZ_FNNC01000008.1"/>
</dbReference>
<dbReference type="GO" id="GO:0140664">
    <property type="term" value="F:ATP-dependent DNA damage sensor activity"/>
    <property type="evidence" value="ECO:0007669"/>
    <property type="project" value="InterPro"/>
</dbReference>
<comment type="function">
    <text evidence="13">DNA-dependent ATPase involved in processing of recombination intermediates, plays a role in repairing DNA breaks. Stimulates the branch migration of RecA-mediated strand transfer reactions, allowing the 3' invading strand to extend heteroduplex DNA faster. Binds ssDNA in the presence of ADP but not other nucleotides, has ATPase activity that is stimulated by ssDNA and various branched DNA structures, but inhibited by SSB. Does not have RecA's homology-searching function.</text>
</comment>
<evidence type="ECO:0000256" key="13">
    <source>
        <dbReference type="RuleBase" id="RU003555"/>
    </source>
</evidence>
<dbReference type="InterPro" id="IPR003593">
    <property type="entry name" value="AAA+_ATPase"/>
</dbReference>
<keyword evidence="3 11" id="KW-0227">DNA damage</keyword>
<protein>
    <recommendedName>
        <fullName evidence="11 12">DNA repair protein RadA</fullName>
    </recommendedName>
</protein>
<dbReference type="Proteomes" id="UP000199488">
    <property type="component" value="Unassembled WGS sequence"/>
</dbReference>
<dbReference type="SUPFAM" id="SSF52540">
    <property type="entry name" value="P-loop containing nucleoside triphosphate hydrolases"/>
    <property type="match status" value="1"/>
</dbReference>
<evidence type="ECO:0000313" key="16">
    <source>
        <dbReference type="Proteomes" id="UP000199488"/>
    </source>
</evidence>
<dbReference type="PROSITE" id="PS50162">
    <property type="entry name" value="RECA_2"/>
    <property type="match status" value="1"/>
</dbReference>
<comment type="function">
    <text evidence="11">Plays a role in repairing double-strand DNA breaks, probably involving stabilizing or processing branched DNA or blocked replication forks.</text>
</comment>
<evidence type="ECO:0000256" key="11">
    <source>
        <dbReference type="HAMAP-Rule" id="MF_01498"/>
    </source>
</evidence>
<evidence type="ECO:0000256" key="6">
    <source>
        <dbReference type="ARBA" id="ARBA00022833"/>
    </source>
</evidence>
<dbReference type="GO" id="GO:0005829">
    <property type="term" value="C:cytosol"/>
    <property type="evidence" value="ECO:0007669"/>
    <property type="project" value="TreeGrafter"/>
</dbReference>
<dbReference type="Pfam" id="PF18073">
    <property type="entry name" value="Zn_ribbon_LapB"/>
    <property type="match status" value="1"/>
</dbReference>
<dbReference type="PRINTS" id="PR01874">
    <property type="entry name" value="DNAREPAIRADA"/>
</dbReference>
<dbReference type="AlphaFoldDB" id="A0A1H2Y3I4"/>
<accession>A0A1H2Y3I4</accession>
<dbReference type="CDD" id="cd01121">
    <property type="entry name" value="RadA_SMS_N"/>
    <property type="match status" value="1"/>
</dbReference>
<dbReference type="GO" id="GO:0000725">
    <property type="term" value="P:recombinational repair"/>
    <property type="evidence" value="ECO:0007669"/>
    <property type="project" value="UniProtKB-UniRule"/>
</dbReference>
<feature type="binding site" evidence="11">
    <location>
        <begin position="98"/>
        <end position="105"/>
    </location>
    <ligand>
        <name>ATP</name>
        <dbReference type="ChEBI" id="CHEBI:30616"/>
    </ligand>
</feature>
<evidence type="ECO:0000256" key="12">
    <source>
        <dbReference type="NCBIfam" id="TIGR00416"/>
    </source>
</evidence>
<dbReference type="InterPro" id="IPR041166">
    <property type="entry name" value="Rubredoxin_2"/>
</dbReference>
<dbReference type="SMART" id="SM00382">
    <property type="entry name" value="AAA"/>
    <property type="match status" value="1"/>
</dbReference>
<name>A0A1H2Y3I4_9BACI</name>
<keyword evidence="6 13" id="KW-0862">Zinc</keyword>
<keyword evidence="4 13" id="KW-0863">Zinc-finger</keyword>
<dbReference type="GO" id="GO:0005524">
    <property type="term" value="F:ATP binding"/>
    <property type="evidence" value="ECO:0007669"/>
    <property type="project" value="UniProtKB-UniRule"/>
</dbReference>
<evidence type="ECO:0000256" key="5">
    <source>
        <dbReference type="ARBA" id="ARBA00022801"/>
    </source>
</evidence>
<evidence type="ECO:0000256" key="3">
    <source>
        <dbReference type="ARBA" id="ARBA00022763"/>
    </source>
</evidence>
<keyword evidence="8 11" id="KW-0346">Stress response</keyword>
<evidence type="ECO:0000256" key="7">
    <source>
        <dbReference type="ARBA" id="ARBA00022840"/>
    </source>
</evidence>
<dbReference type="InterPro" id="IPR027417">
    <property type="entry name" value="P-loop_NTPase"/>
</dbReference>
<dbReference type="InterPro" id="IPR020568">
    <property type="entry name" value="Ribosomal_Su5_D2-typ_SF"/>
</dbReference>
<proteinExistence type="inferred from homology"/>
<dbReference type="InterPro" id="IPR020588">
    <property type="entry name" value="RecA_ATP-bd"/>
</dbReference>
<keyword evidence="1 11" id="KW-0479">Metal-binding</keyword>
<dbReference type="InterPro" id="IPR004504">
    <property type="entry name" value="DNA_repair_RadA"/>
</dbReference>
<dbReference type="Pfam" id="PF13481">
    <property type="entry name" value="AAA_25"/>
    <property type="match status" value="1"/>
</dbReference>
<keyword evidence="9 11" id="KW-0238">DNA-binding</keyword>
<dbReference type="SUPFAM" id="SSF54211">
    <property type="entry name" value="Ribosomal protein S5 domain 2-like"/>
    <property type="match status" value="1"/>
</dbReference>
<evidence type="ECO:0000256" key="8">
    <source>
        <dbReference type="ARBA" id="ARBA00023016"/>
    </source>
</evidence>
<keyword evidence="16" id="KW-1185">Reference proteome</keyword>
<evidence type="ECO:0000313" key="15">
    <source>
        <dbReference type="EMBL" id="SDW99686.1"/>
    </source>
</evidence>
<dbReference type="HAMAP" id="MF_01498">
    <property type="entry name" value="RadA_bact"/>
    <property type="match status" value="1"/>
</dbReference>
<evidence type="ECO:0000256" key="10">
    <source>
        <dbReference type="ARBA" id="ARBA00023204"/>
    </source>
</evidence>
<comment type="similarity">
    <text evidence="11 13">Belongs to the RecA family. RadA subfamily.</text>
</comment>
<evidence type="ECO:0000256" key="4">
    <source>
        <dbReference type="ARBA" id="ARBA00022771"/>
    </source>
</evidence>
<keyword evidence="2 11" id="KW-0547">Nucleotide-binding</keyword>
<dbReference type="InterPro" id="IPR014721">
    <property type="entry name" value="Ribsml_uS5_D2-typ_fold_subgr"/>
</dbReference>
<keyword evidence="5" id="KW-0378">Hydrolase</keyword>
<gene>
    <name evidence="11" type="primary">radA</name>
    <name evidence="15" type="ORF">SAMN05421781_3006</name>
</gene>
<keyword evidence="7 11" id="KW-0067">ATP-binding</keyword>
<dbReference type="EMBL" id="FNNC01000008">
    <property type="protein sequence ID" value="SDW99686.1"/>
    <property type="molecule type" value="Genomic_DNA"/>
</dbReference>
<feature type="short sequence motif" description="RadA KNRFG motif" evidence="11">
    <location>
        <begin position="255"/>
        <end position="259"/>
    </location>
</feature>
<dbReference type="GO" id="GO:0008270">
    <property type="term" value="F:zinc ion binding"/>
    <property type="evidence" value="ECO:0007669"/>
    <property type="project" value="UniProtKB-KW"/>
</dbReference>
<sequence>MAKAKTKFVCQECGYETQKWMGRCPACSNWNRMVEEKEAPASKSSRRPAANVFSEADKPTPITQVTGEKENRISTSVGELNRVLGGGIVPGSLVLVGGDPGIGKSTLLLQVSALLASQKYRVLYVSGEESVKQTKMRAERLGVEADTLFVFTETNMERIEAAMEEVKPDLVIIDSIQTVHSDEIQSAPGSVAQVRESTSTFMHIAKNQGIAVFVVGHMTKQGSIAGPKMLEHMVDSVLYFEGEQHNTYRILRAVKNRFGSTNEIGIFEMKEAGLKEVTNPSEIFLEERTEGTSGSAVVASLEGTRPVLVELQALIAPTSYAYPRRTATGIDQNRIALLMAVLEKRLGMLLQNQDAYINVAGGVKLDEPAVDLGIAICVASSFRNQSTNPGDIVMGEVGLTGEIRRISRVEERVKEAAKLGFSRAIIPSKNIGGWTFPEGIQVVGVKTLEEALDAALDPAPLR</sequence>
<dbReference type="GO" id="GO:0016787">
    <property type="term" value="F:hydrolase activity"/>
    <property type="evidence" value="ECO:0007669"/>
    <property type="project" value="UniProtKB-KW"/>
</dbReference>
<dbReference type="PANTHER" id="PTHR32472:SF10">
    <property type="entry name" value="DNA REPAIR PROTEIN RADA-LIKE PROTEIN"/>
    <property type="match status" value="1"/>
</dbReference>
<keyword evidence="10 11" id="KW-0234">DNA repair</keyword>
<dbReference type="PANTHER" id="PTHR32472">
    <property type="entry name" value="DNA REPAIR PROTEIN RADA"/>
    <property type="match status" value="1"/>
</dbReference>
<evidence type="ECO:0000259" key="14">
    <source>
        <dbReference type="PROSITE" id="PS50162"/>
    </source>
</evidence>
<dbReference type="FunFam" id="3.30.230.10:FF:000031">
    <property type="entry name" value="DNA repair protein RadA"/>
    <property type="match status" value="1"/>
</dbReference>
<feature type="region of interest" description="Lon-protease-like" evidence="11">
    <location>
        <begin position="354"/>
        <end position="462"/>
    </location>
</feature>
<dbReference type="STRING" id="1122204.SAMN05421781_3006"/>